<gene>
    <name evidence="3" type="ORF">GS399_07530</name>
</gene>
<keyword evidence="4" id="KW-1185">Reference proteome</keyword>
<dbReference type="EMBL" id="WVHT01000003">
    <property type="protein sequence ID" value="MXV50821.1"/>
    <property type="molecule type" value="Genomic_DNA"/>
</dbReference>
<dbReference type="Gene3D" id="1.10.10.10">
    <property type="entry name" value="Winged helix-like DNA-binding domain superfamily/Winged helix DNA-binding domain"/>
    <property type="match status" value="2"/>
</dbReference>
<evidence type="ECO:0000313" key="4">
    <source>
        <dbReference type="Proteomes" id="UP000466586"/>
    </source>
</evidence>
<dbReference type="HAMAP" id="MF_01584">
    <property type="entry name" value="UPF0502"/>
    <property type="match status" value="1"/>
</dbReference>
<dbReference type="PANTHER" id="PTHR38768:SF1">
    <property type="entry name" value="UPF0502 PROTEIN YCEH"/>
    <property type="match status" value="1"/>
</dbReference>
<dbReference type="AlphaFoldDB" id="A0A7K1Y8X7"/>
<dbReference type="InterPro" id="IPR007432">
    <property type="entry name" value="DUF480"/>
</dbReference>
<sequence>METSQSLPVLSAEEQRVLGSLMEKSKTTPEYYPLTLNSLVTACNQKSSRKPVVGYDEGTVVTALDSLKKKGLISTVTGGASRAVKYKHNFAIVYPVIPAEIAVICLLLLRGPLTPGEINSNSGRLFEFESLEEVQEILEKLSFSDPKYIIQVPKRAGQKEIRYTHLLGGTPDFDSTEFAEETNISNKSDIENRLSKVETELAELKEAFEKLMKELMG</sequence>
<dbReference type="PANTHER" id="PTHR38768">
    <property type="entry name" value="UPF0502 PROTEIN YCEH"/>
    <property type="match status" value="1"/>
</dbReference>
<evidence type="ECO:0000256" key="1">
    <source>
        <dbReference type="HAMAP-Rule" id="MF_01584"/>
    </source>
</evidence>
<accession>A0A7K1Y8X7</accession>
<feature type="coiled-coil region" evidence="2">
    <location>
        <begin position="187"/>
        <end position="214"/>
    </location>
</feature>
<name>A0A7K1Y8X7_9SPHI</name>
<dbReference type="InterPro" id="IPR036388">
    <property type="entry name" value="WH-like_DNA-bd_sf"/>
</dbReference>
<proteinExistence type="inferred from homology"/>
<dbReference type="Pfam" id="PF04337">
    <property type="entry name" value="DUF480"/>
    <property type="match status" value="1"/>
</dbReference>
<organism evidence="3 4">
    <name type="scientific">Hufsiella arboris</name>
    <dbReference type="NCBI Taxonomy" id="2695275"/>
    <lineage>
        <taxon>Bacteria</taxon>
        <taxon>Pseudomonadati</taxon>
        <taxon>Bacteroidota</taxon>
        <taxon>Sphingobacteriia</taxon>
        <taxon>Sphingobacteriales</taxon>
        <taxon>Sphingobacteriaceae</taxon>
        <taxon>Hufsiella</taxon>
    </lineage>
</organism>
<dbReference type="RefSeq" id="WP_160844009.1">
    <property type="nucleotide sequence ID" value="NZ_WVHT01000003.1"/>
</dbReference>
<protein>
    <submittedName>
        <fullName evidence="3">DUF480 domain-containing protein</fullName>
    </submittedName>
</protein>
<evidence type="ECO:0000313" key="3">
    <source>
        <dbReference type="EMBL" id="MXV50821.1"/>
    </source>
</evidence>
<dbReference type="Proteomes" id="UP000466586">
    <property type="component" value="Unassembled WGS sequence"/>
</dbReference>
<evidence type="ECO:0000256" key="2">
    <source>
        <dbReference type="SAM" id="Coils"/>
    </source>
</evidence>
<comment type="similarity">
    <text evidence="1">Belongs to the UPF0502 family.</text>
</comment>
<dbReference type="SUPFAM" id="SSF46785">
    <property type="entry name" value="Winged helix' DNA-binding domain"/>
    <property type="match status" value="2"/>
</dbReference>
<reference evidence="3 4" key="1">
    <citation type="submission" date="2019-11" db="EMBL/GenBank/DDBJ databases">
        <title>Pedobacter sp. HMF7647 Genome sequencing and assembly.</title>
        <authorList>
            <person name="Kang H."/>
            <person name="Kim H."/>
            <person name="Joh K."/>
        </authorList>
    </citation>
    <scope>NUCLEOTIDE SEQUENCE [LARGE SCALE GENOMIC DNA]</scope>
    <source>
        <strain evidence="3 4">HMF7647</strain>
    </source>
</reference>
<dbReference type="InterPro" id="IPR036390">
    <property type="entry name" value="WH_DNA-bd_sf"/>
</dbReference>
<keyword evidence="2" id="KW-0175">Coiled coil</keyword>
<comment type="caution">
    <text evidence="3">The sequence shown here is derived from an EMBL/GenBank/DDBJ whole genome shotgun (WGS) entry which is preliminary data.</text>
</comment>